<name>A0A075MTR9_9ARCH</name>
<dbReference type="KEGG" id="nev:NTE_02533"/>
<reference evidence="1 2" key="1">
    <citation type="journal article" date="2014" name="PLoS ONE">
        <title>Genome Sequence of Candidatus Nitrososphaera evergladensis from Group I.1b Enriched from Everglades Soil Reveals Novel Genomic Features of the Ammonia-Oxidizing Archaea.</title>
        <authorList>
            <person name="Zhalnina K.V."/>
            <person name="Dias R."/>
            <person name="Leonard M.T."/>
            <person name="Dorr de Quadros P."/>
            <person name="Camargo F.A."/>
            <person name="Drew J.C."/>
            <person name="Farmerie W.G."/>
            <person name="Daroub S.H."/>
            <person name="Triplett E.W."/>
        </authorList>
    </citation>
    <scope>NUCLEOTIDE SEQUENCE [LARGE SCALE GENOMIC DNA]</scope>
    <source>
        <strain evidence="1 2">SR1</strain>
    </source>
</reference>
<dbReference type="Proteomes" id="UP000028194">
    <property type="component" value="Chromosome"/>
</dbReference>
<dbReference type="HOGENOM" id="CLU_2712614_0_0_2"/>
<accession>A0A075MTR9</accession>
<evidence type="ECO:0000313" key="1">
    <source>
        <dbReference type="EMBL" id="AIF84580.1"/>
    </source>
</evidence>
<organism evidence="1 2">
    <name type="scientific">Candidatus Nitrososphaera evergladensis SR1</name>
    <dbReference type="NCBI Taxonomy" id="1459636"/>
    <lineage>
        <taxon>Archaea</taxon>
        <taxon>Nitrososphaerota</taxon>
        <taxon>Nitrososphaeria</taxon>
        <taxon>Nitrososphaerales</taxon>
        <taxon>Nitrososphaeraceae</taxon>
        <taxon>Nitrososphaera</taxon>
    </lineage>
</organism>
<dbReference type="EMBL" id="CP007174">
    <property type="protein sequence ID" value="AIF84580.1"/>
    <property type="molecule type" value="Genomic_DNA"/>
</dbReference>
<protein>
    <submittedName>
        <fullName evidence="1">Uncharacterized protein</fullName>
    </submittedName>
</protein>
<gene>
    <name evidence="1" type="ORF">NTE_02533</name>
</gene>
<evidence type="ECO:0000313" key="2">
    <source>
        <dbReference type="Proteomes" id="UP000028194"/>
    </source>
</evidence>
<proteinExistence type="predicted"/>
<dbReference type="AlphaFoldDB" id="A0A075MTR9"/>
<dbReference type="STRING" id="1459636.NTE_02533"/>
<sequence length="72" mass="8077">MPDKSVRAVNRLVPRLSRGAKAEVCKIAMNILDDVDRGIIRSTNLGDYNSIRNLSNEAIFIKALTADCNRFR</sequence>
<keyword evidence="2" id="KW-1185">Reference proteome</keyword>
<dbReference type="GeneID" id="41598232"/>
<dbReference type="RefSeq" id="WP_148701126.1">
    <property type="nucleotide sequence ID" value="NZ_CP007174.1"/>
</dbReference>